<dbReference type="PANTHER" id="PTHR14911">
    <property type="entry name" value="THUMP DOMAIN-CONTAINING"/>
    <property type="match status" value="1"/>
</dbReference>
<dbReference type="GO" id="GO:0016423">
    <property type="term" value="F:tRNA (guanine) methyltransferase activity"/>
    <property type="evidence" value="ECO:0007669"/>
    <property type="project" value="TreeGrafter"/>
</dbReference>
<dbReference type="Pfam" id="PF01170">
    <property type="entry name" value="UPF0020"/>
    <property type="match status" value="1"/>
</dbReference>
<dbReference type="GO" id="GO:0003676">
    <property type="term" value="F:nucleic acid binding"/>
    <property type="evidence" value="ECO:0007669"/>
    <property type="project" value="InterPro"/>
</dbReference>
<dbReference type="RefSeq" id="WP_038370238.1">
    <property type="nucleotide sequence ID" value="NZ_BAAAOW010000001.1"/>
</dbReference>
<sequence>MPPDDLVLETLDGCGPFASREAAELGEVRTVSPTELRVRTDDLAGARRLRRTVAAYATLGVPARRPRELLETSVMQRVDALVGEIRRARPKVAFTGLRLAAAGADSADMRRIAARIAEGAGVPVDEEGDLLVRVRRGTAADAPGAGPGAGWEILVRITPRPLSTRAWRTVDYPGAVNATIAASVMDLLEVGPQDALLDMTCGSGTLLIEQLHSAIPARAVGVDLSAAAIEAARAHQRAARRRGRIDWLQGDVRELPLEGGFTRIVTNPPWGTLHGEHASNEALLEDLLARAHALGVPGARMGVLTHEITRMHAVLERTAQWRPLQEHRFFQKGHHPRLFLLERREG</sequence>
<keyword evidence="2" id="KW-0489">Methyltransferase</keyword>
<dbReference type="InterPro" id="IPR000241">
    <property type="entry name" value="RlmKL-like_Mtase"/>
</dbReference>
<keyword evidence="3" id="KW-1185">Reference proteome</keyword>
<dbReference type="InterPro" id="IPR002052">
    <property type="entry name" value="DNA_methylase_N6_adenine_CS"/>
</dbReference>
<gene>
    <name evidence="2" type="ORF">BF93_07035</name>
</gene>
<dbReference type="PROSITE" id="PS00092">
    <property type="entry name" value="N6_MTASE"/>
    <property type="match status" value="1"/>
</dbReference>
<dbReference type="EMBL" id="JDYK01000002">
    <property type="protein sequence ID" value="EWS82769.1"/>
    <property type="molecule type" value="Genomic_DNA"/>
</dbReference>
<name>Z9JX42_9MICO</name>
<dbReference type="PATRIC" id="fig|396014.3.peg.398"/>
<reference evidence="2 3" key="1">
    <citation type="submission" date="2014-02" db="EMBL/GenBank/DDBJ databases">
        <title>Genome sequence of Brachybacterium phenoliresistens strain W13A50.</title>
        <authorList>
            <person name="Wang X."/>
        </authorList>
    </citation>
    <scope>NUCLEOTIDE SEQUENCE [LARGE SCALE GENOMIC DNA]</scope>
    <source>
        <strain evidence="2 3">W13A50</strain>
    </source>
</reference>
<evidence type="ECO:0000259" key="1">
    <source>
        <dbReference type="Pfam" id="PF01170"/>
    </source>
</evidence>
<dbReference type="AlphaFoldDB" id="Z9JX42"/>
<evidence type="ECO:0000313" key="3">
    <source>
        <dbReference type="Proteomes" id="UP000023067"/>
    </source>
</evidence>
<dbReference type="HOGENOM" id="CLU_052320_0_0_11"/>
<dbReference type="InterPro" id="IPR029063">
    <property type="entry name" value="SAM-dependent_MTases_sf"/>
</dbReference>
<dbReference type="Gene3D" id="3.40.50.150">
    <property type="entry name" value="Vaccinia Virus protein VP39"/>
    <property type="match status" value="1"/>
</dbReference>
<comment type="caution">
    <text evidence="2">The sequence shown here is derived from an EMBL/GenBank/DDBJ whole genome shotgun (WGS) entry which is preliminary data.</text>
</comment>
<dbReference type="OrthoDB" id="9791556at2"/>
<dbReference type="SUPFAM" id="SSF53335">
    <property type="entry name" value="S-adenosyl-L-methionine-dependent methyltransferases"/>
    <property type="match status" value="1"/>
</dbReference>
<dbReference type="GO" id="GO:0030488">
    <property type="term" value="P:tRNA methylation"/>
    <property type="evidence" value="ECO:0007669"/>
    <property type="project" value="TreeGrafter"/>
</dbReference>
<dbReference type="eggNOG" id="COG0116">
    <property type="taxonomic scope" value="Bacteria"/>
</dbReference>
<proteinExistence type="predicted"/>
<evidence type="ECO:0000313" key="2">
    <source>
        <dbReference type="EMBL" id="EWS82769.1"/>
    </source>
</evidence>
<accession>Z9JX42</accession>
<organism evidence="2 3">
    <name type="scientific">Brachybacterium phenoliresistens</name>
    <dbReference type="NCBI Taxonomy" id="396014"/>
    <lineage>
        <taxon>Bacteria</taxon>
        <taxon>Bacillati</taxon>
        <taxon>Actinomycetota</taxon>
        <taxon>Actinomycetes</taxon>
        <taxon>Micrococcales</taxon>
        <taxon>Dermabacteraceae</taxon>
        <taxon>Brachybacterium</taxon>
    </lineage>
</organism>
<feature type="domain" description="Ribosomal RNA large subunit methyltransferase K/L-like methyltransferase" evidence="1">
    <location>
        <begin position="165"/>
        <end position="335"/>
    </location>
</feature>
<protein>
    <submittedName>
        <fullName evidence="2">RNA methyltransferase</fullName>
    </submittedName>
</protein>
<dbReference type="PANTHER" id="PTHR14911:SF13">
    <property type="entry name" value="TRNA (GUANINE(6)-N2)-METHYLTRANSFERASE THUMP3"/>
    <property type="match status" value="1"/>
</dbReference>
<dbReference type="CDD" id="cd02440">
    <property type="entry name" value="AdoMet_MTases"/>
    <property type="match status" value="1"/>
</dbReference>
<dbReference type="STRING" id="396014.BF93_07035"/>
<dbReference type="Proteomes" id="UP000023067">
    <property type="component" value="Unassembled WGS sequence"/>
</dbReference>
<keyword evidence="2" id="KW-0808">Transferase</keyword>